<feature type="region of interest" description="Disordered" evidence="2">
    <location>
        <begin position="1222"/>
        <end position="1370"/>
    </location>
</feature>
<accession>A0A151TXF3</accession>
<feature type="compositionally biased region" description="Low complexity" evidence="2">
    <location>
        <begin position="1344"/>
        <end position="1370"/>
    </location>
</feature>
<dbReference type="Proteomes" id="UP000075243">
    <property type="component" value="Chromosome 3"/>
</dbReference>
<feature type="compositionally biased region" description="Polar residues" evidence="2">
    <location>
        <begin position="1319"/>
        <end position="1328"/>
    </location>
</feature>
<dbReference type="EMBL" id="CM003605">
    <property type="protein sequence ID" value="KYP71701.1"/>
    <property type="molecule type" value="Genomic_DNA"/>
</dbReference>
<feature type="compositionally biased region" description="Low complexity" evidence="2">
    <location>
        <begin position="1245"/>
        <end position="1272"/>
    </location>
</feature>
<dbReference type="InterPro" id="IPR053290">
    <property type="entry name" value="TSET_complex_member"/>
</dbReference>
<feature type="compositionally biased region" description="Pro residues" evidence="2">
    <location>
        <begin position="1333"/>
        <end position="1343"/>
    </location>
</feature>
<dbReference type="STRING" id="3821.A0A151TXF3"/>
<organism evidence="3 4">
    <name type="scientific">Cajanus cajan</name>
    <name type="common">Pigeon pea</name>
    <name type="synonym">Cajanus indicus</name>
    <dbReference type="NCBI Taxonomy" id="3821"/>
    <lineage>
        <taxon>Eukaryota</taxon>
        <taxon>Viridiplantae</taxon>
        <taxon>Streptophyta</taxon>
        <taxon>Embryophyta</taxon>
        <taxon>Tracheophyta</taxon>
        <taxon>Spermatophyta</taxon>
        <taxon>Magnoliopsida</taxon>
        <taxon>eudicotyledons</taxon>
        <taxon>Gunneridae</taxon>
        <taxon>Pentapetalae</taxon>
        <taxon>rosids</taxon>
        <taxon>fabids</taxon>
        <taxon>Fabales</taxon>
        <taxon>Fabaceae</taxon>
        <taxon>Papilionoideae</taxon>
        <taxon>50 kb inversion clade</taxon>
        <taxon>NPAAA clade</taxon>
        <taxon>indigoferoid/millettioid clade</taxon>
        <taxon>Phaseoleae</taxon>
        <taxon>Cajanus</taxon>
    </lineage>
</organism>
<proteinExistence type="predicted"/>
<dbReference type="Gramene" id="C.cajan_10661.t">
    <property type="protein sequence ID" value="C.cajan_10661.t"/>
    <property type="gene ID" value="C.cajan_10661"/>
</dbReference>
<gene>
    <name evidence="3" type="ORF">KK1_010971</name>
</gene>
<dbReference type="SUPFAM" id="SSF50978">
    <property type="entry name" value="WD40 repeat-like"/>
    <property type="match status" value="1"/>
</dbReference>
<reference evidence="3 4" key="1">
    <citation type="journal article" date="2012" name="Nat. Biotechnol.">
        <title>Draft genome sequence of pigeonpea (Cajanus cajan), an orphan legume crop of resource-poor farmers.</title>
        <authorList>
            <person name="Varshney R.K."/>
            <person name="Chen W."/>
            <person name="Li Y."/>
            <person name="Bharti A.K."/>
            <person name="Saxena R.K."/>
            <person name="Schlueter J.A."/>
            <person name="Donoghue M.T."/>
            <person name="Azam S."/>
            <person name="Fan G."/>
            <person name="Whaley A.M."/>
            <person name="Farmer A.D."/>
            <person name="Sheridan J."/>
            <person name="Iwata A."/>
            <person name="Tuteja R."/>
            <person name="Penmetsa R.V."/>
            <person name="Wu W."/>
            <person name="Upadhyaya H.D."/>
            <person name="Yang S.P."/>
            <person name="Shah T."/>
            <person name="Saxena K.B."/>
            <person name="Michael T."/>
            <person name="McCombie W.R."/>
            <person name="Yang B."/>
            <person name="Zhang G."/>
            <person name="Yang H."/>
            <person name="Wang J."/>
            <person name="Spillane C."/>
            <person name="Cook D.R."/>
            <person name="May G.D."/>
            <person name="Xu X."/>
            <person name="Jackson S.A."/>
        </authorList>
    </citation>
    <scope>NUCLEOTIDE SEQUENCE [LARGE SCALE GENOMIC DNA]</scope>
    <source>
        <strain evidence="4">cv. Asha</strain>
    </source>
</reference>
<protein>
    <submittedName>
        <fullName evidence="3">Uncharacterized protein</fullName>
    </submittedName>
</protein>
<dbReference type="InterPro" id="IPR015943">
    <property type="entry name" value="WD40/YVTN_repeat-like_dom_sf"/>
</dbReference>
<dbReference type="SMART" id="SM00320">
    <property type="entry name" value="WD40"/>
    <property type="match status" value="3"/>
</dbReference>
<dbReference type="PANTHER" id="PTHR45521:SF2">
    <property type="entry name" value="TRANSDUCIN_WD40 REPEAT-LIKE SUPERFAMILY PROTEIN"/>
    <property type="match status" value="1"/>
</dbReference>
<sequence>MLRLKAFRPTNDKIVKIQLHPTHPWMVTADDSDRVSVWNWEHRQVVYELKAGGVDERRLVGAKLEKLAEGETESKGKPTEAIRGGSVKQVNFYDDDVRFWQLWHNRSAAAEAPTAVHTSSFNSPAPSTKGRHFLVICCLNKAIFLDLVTMRGRDVPKQELDNNMEFLYRTGVGDGPLVAFGASDGVIRVLSMLTWKLVRRYTGGHKGSISCLMSFMAASGEVSLDSPLKNLFYLLYFTCNNFRNLGFSGTPYTCLTESIFGLTSSHFSYILHRTKLSKKYVQQIWVFSLLSALLVSGASDGLLIIWSADHGQDSRELVPKLSLKAHDGGVVAVELSRVMGGAPQLITIGADKTLAIWDTVSFKELRRIKPVPKLACHSVASWCHPRAPNLDILTCVKDSHIWAIEHPTYSALTRPLCELTSVIPPHALAPNKKLRVYCMVAHTLQPHLVATGTNIGVIICEFDARSLPPVAPLPTPSDSREHSAIFVIERELKLLNFQLNNSANPSLGNSSSLSETGRPKGDFFEPLPVKQGKKHISTPVPHDSYSVLSVSSSGKYLAIVWPDIPYFSIYKVSDWSIVDSGSARLLAWDTCRDRFAILESALPPRIPIVPKGSSSRRAREAAAAQQAAAAAAAASTASVQVRILLDDGTSNILMRSVGTRSEPVIGLHGGALLGVAYRTSRRVSPIAATAISTIQSMPLSGYGSSGLSSFTTYDDGLSSHRPPTEAAPQNFQLYSWETFQPVGGLLPQPEWTSWDQTVEYCAFAYQQYIVISSLRPQYRYLGDVAIPYATSAVWHRRQLFVATPTTIEVSNTPLMVNKILTILAINLNRDPQIVVRLASFQHAPSVPPFLTLPKQSRVDSDDSWMATEERKAGEVAVGGGGVSVAVTRFPMEQKRPVGSLVVVGVKDGVLWLIDRYMCAHALSLSHPGIRCRCLAAYGDAVSAVKWASRLGREHHDDLAQFMLGMGYATEALHLPGISKRLEFDLAMKSNDLKRALHCLLTMSNSRDIGNDGTTGLGLNDILNLSDKKPDKLSDKKQDIVEGVQGIVKFAKEFLDLIDAADATAQSEIAREALKRLAAAGSVKGALEGHELRGLALRLANHGELTRLSGLVNNLVTLGLGREAAFAGAVLGDNALMEKAWQDTGMLAEAVLHAHAHGRPTLKNLVQAWNQALQREIEPTPSQKTDAAAAFLASLEEPKLTSLADAGKKPPIEILPPGMMSLNAPISIQKKPGSAAQNSQQPPGKPLLALEAPPTTTAAPESAPQQPEAAPASVGDPPPSEPTSDSTPAPAAAPPQPESGETTADAAAPTSTPASDGDPNVNSETVEAASTSNPAPPEIPPAPVPEVAETTVPTSTTAPSQTTVPASDPLI</sequence>
<dbReference type="InterPro" id="IPR036322">
    <property type="entry name" value="WD40_repeat_dom_sf"/>
</dbReference>
<dbReference type="PANTHER" id="PTHR45521">
    <property type="entry name" value="TSET COMPLEX MEMBER TSTF"/>
    <property type="match status" value="1"/>
</dbReference>
<evidence type="ECO:0000256" key="1">
    <source>
        <dbReference type="PROSITE-ProRule" id="PRU00221"/>
    </source>
</evidence>
<dbReference type="PROSITE" id="PS50082">
    <property type="entry name" value="WD_REPEATS_2"/>
    <property type="match status" value="1"/>
</dbReference>
<evidence type="ECO:0000256" key="2">
    <source>
        <dbReference type="SAM" id="MobiDB-lite"/>
    </source>
</evidence>
<name>A0A151TXF3_CAJCA</name>
<feature type="repeat" description="WD" evidence="1">
    <location>
        <begin position="323"/>
        <end position="367"/>
    </location>
</feature>
<dbReference type="InterPro" id="IPR001680">
    <property type="entry name" value="WD40_rpt"/>
</dbReference>
<evidence type="ECO:0000313" key="4">
    <source>
        <dbReference type="Proteomes" id="UP000075243"/>
    </source>
</evidence>
<keyword evidence="1" id="KW-0853">WD repeat</keyword>
<dbReference type="OMA" id="FAYQKYM"/>
<dbReference type="Gene3D" id="1.25.40.470">
    <property type="match status" value="1"/>
</dbReference>
<evidence type="ECO:0000313" key="3">
    <source>
        <dbReference type="EMBL" id="KYP71701.1"/>
    </source>
</evidence>
<keyword evidence="4" id="KW-1185">Reference proteome</keyword>
<feature type="compositionally biased region" description="Low complexity" evidence="2">
    <location>
        <begin position="1297"/>
        <end position="1315"/>
    </location>
</feature>
<dbReference type="Gene3D" id="2.130.10.10">
    <property type="entry name" value="YVTN repeat-like/Quinoprotein amine dehydrogenase"/>
    <property type="match status" value="2"/>
</dbReference>